<dbReference type="GO" id="GO:0048731">
    <property type="term" value="P:system development"/>
    <property type="evidence" value="ECO:0007669"/>
    <property type="project" value="UniProtKB-ARBA"/>
</dbReference>
<dbReference type="Pfam" id="PF00069">
    <property type="entry name" value="Pkinase"/>
    <property type="match status" value="2"/>
</dbReference>
<dbReference type="InterPro" id="IPR000719">
    <property type="entry name" value="Prot_kinase_dom"/>
</dbReference>
<evidence type="ECO:0000256" key="16">
    <source>
        <dbReference type="PROSITE-ProRule" id="PRU10141"/>
    </source>
</evidence>
<evidence type="ECO:0000259" key="18">
    <source>
        <dbReference type="PROSITE" id="PS50011"/>
    </source>
</evidence>
<dbReference type="PROSITE" id="PS00107">
    <property type="entry name" value="PROTEIN_KINASE_ATP"/>
    <property type="match status" value="1"/>
</dbReference>
<feature type="region of interest" description="Disordered" evidence="17">
    <location>
        <begin position="1034"/>
        <end position="1056"/>
    </location>
</feature>
<dbReference type="Gene3D" id="1.10.510.10">
    <property type="entry name" value="Transferase(Phosphotransferase) domain 1"/>
    <property type="match status" value="2"/>
</dbReference>
<evidence type="ECO:0000256" key="1">
    <source>
        <dbReference type="ARBA" id="ARBA00001946"/>
    </source>
</evidence>
<evidence type="ECO:0000259" key="19">
    <source>
        <dbReference type="PROSITE" id="PS50030"/>
    </source>
</evidence>
<keyword evidence="10 16" id="KW-0547">Nucleotide-binding</keyword>
<dbReference type="GO" id="GO:0005524">
    <property type="term" value="F:ATP binding"/>
    <property type="evidence" value="ECO:0007669"/>
    <property type="project" value="UniProtKB-UniRule"/>
</dbReference>
<feature type="binding site" evidence="16">
    <location>
        <position position="662"/>
    </location>
    <ligand>
        <name>ATP</name>
        <dbReference type="ChEBI" id="CHEBI:30616"/>
    </ligand>
</feature>
<evidence type="ECO:0000313" key="22">
    <source>
        <dbReference type="Proteomes" id="UP000030764"/>
    </source>
</evidence>
<evidence type="ECO:0000256" key="8">
    <source>
        <dbReference type="ARBA" id="ARBA00022679"/>
    </source>
</evidence>
<evidence type="ECO:0000313" key="21">
    <source>
        <dbReference type="EMBL" id="KFD54313.1"/>
    </source>
</evidence>
<evidence type="ECO:0000256" key="15">
    <source>
        <dbReference type="ARBA" id="ARBA00048679"/>
    </source>
</evidence>
<evidence type="ECO:0000256" key="17">
    <source>
        <dbReference type="SAM" id="MobiDB-lite"/>
    </source>
</evidence>
<dbReference type="PROSITE" id="PS00108">
    <property type="entry name" value="PROTEIN_KINASE_ST"/>
    <property type="match status" value="1"/>
</dbReference>
<dbReference type="SMART" id="SM00133">
    <property type="entry name" value="S_TK_X"/>
    <property type="match status" value="1"/>
</dbReference>
<accession>A0A085MAR7</accession>
<keyword evidence="9" id="KW-0479">Metal-binding</keyword>
<keyword evidence="13" id="KW-0460">Magnesium</keyword>
<dbReference type="InterPro" id="IPR011009">
    <property type="entry name" value="Kinase-like_dom_sf"/>
</dbReference>
<dbReference type="GO" id="GO:0045177">
    <property type="term" value="C:apical part of cell"/>
    <property type="evidence" value="ECO:0007669"/>
    <property type="project" value="UniProtKB-ARBA"/>
</dbReference>
<protein>
    <recommendedName>
        <fullName evidence="4">non-specific serine/threonine protein kinase</fullName>
        <ecNumber evidence="4">2.7.11.1</ecNumber>
    </recommendedName>
</protein>
<dbReference type="InterPro" id="IPR008271">
    <property type="entry name" value="Ser/Thr_kinase_AS"/>
</dbReference>
<evidence type="ECO:0000256" key="10">
    <source>
        <dbReference type="ARBA" id="ARBA00022741"/>
    </source>
</evidence>
<keyword evidence="6" id="KW-0723">Serine/threonine-protein kinase</keyword>
<dbReference type="GO" id="GO:0046872">
    <property type="term" value="F:metal ion binding"/>
    <property type="evidence" value="ECO:0007669"/>
    <property type="project" value="UniProtKB-KW"/>
</dbReference>
<organism evidence="21 22">
    <name type="scientific">Trichuris suis</name>
    <name type="common">pig whipworm</name>
    <dbReference type="NCBI Taxonomy" id="68888"/>
    <lineage>
        <taxon>Eukaryota</taxon>
        <taxon>Metazoa</taxon>
        <taxon>Ecdysozoa</taxon>
        <taxon>Nematoda</taxon>
        <taxon>Enoplea</taxon>
        <taxon>Dorylaimia</taxon>
        <taxon>Trichinellida</taxon>
        <taxon>Trichuridae</taxon>
        <taxon>Trichuris</taxon>
    </lineage>
</organism>
<comment type="catalytic activity">
    <reaction evidence="15">
        <text>L-seryl-[protein] + ATP = O-phospho-L-seryl-[protein] + ADP + H(+)</text>
        <dbReference type="Rhea" id="RHEA:17989"/>
        <dbReference type="Rhea" id="RHEA-COMP:9863"/>
        <dbReference type="Rhea" id="RHEA-COMP:11604"/>
        <dbReference type="ChEBI" id="CHEBI:15378"/>
        <dbReference type="ChEBI" id="CHEBI:29999"/>
        <dbReference type="ChEBI" id="CHEBI:30616"/>
        <dbReference type="ChEBI" id="CHEBI:83421"/>
        <dbReference type="ChEBI" id="CHEBI:456216"/>
        <dbReference type="EC" id="2.7.11.1"/>
    </reaction>
</comment>
<evidence type="ECO:0000256" key="6">
    <source>
        <dbReference type="ARBA" id="ARBA00022527"/>
    </source>
</evidence>
<feature type="domain" description="UBA" evidence="19">
    <location>
        <begin position="127"/>
        <end position="169"/>
    </location>
</feature>
<dbReference type="GO" id="GO:0009653">
    <property type="term" value="P:anatomical structure morphogenesis"/>
    <property type="evidence" value="ECO:0007669"/>
    <property type="project" value="UniProtKB-ARBA"/>
</dbReference>
<evidence type="ECO:0000256" key="7">
    <source>
        <dbReference type="ARBA" id="ARBA00022553"/>
    </source>
</evidence>
<evidence type="ECO:0000259" key="20">
    <source>
        <dbReference type="PROSITE" id="PS51285"/>
    </source>
</evidence>
<dbReference type="GO" id="GO:0071944">
    <property type="term" value="C:cell periphery"/>
    <property type="evidence" value="ECO:0007669"/>
    <property type="project" value="UniProtKB-ARBA"/>
</dbReference>
<comment type="subcellular location">
    <subcellularLocation>
        <location evidence="2">Cytoplasm</location>
    </subcellularLocation>
</comment>
<dbReference type="SUPFAM" id="SSF46934">
    <property type="entry name" value="UBA-like"/>
    <property type="match status" value="1"/>
</dbReference>
<feature type="domain" description="AGC-kinase C-terminal" evidence="20">
    <location>
        <begin position="938"/>
        <end position="1003"/>
    </location>
</feature>
<feature type="compositionally biased region" description="Polar residues" evidence="17">
    <location>
        <begin position="38"/>
        <end position="52"/>
    </location>
</feature>
<dbReference type="GO" id="GO:0005737">
    <property type="term" value="C:cytoplasm"/>
    <property type="evidence" value="ECO:0007669"/>
    <property type="project" value="UniProtKB-SubCell"/>
</dbReference>
<feature type="region of interest" description="Disordered" evidence="17">
    <location>
        <begin position="284"/>
        <end position="303"/>
    </location>
</feature>
<sequence>MSQQQSGPYGNGDWLNHLSSPSSSDSPKLDDRHCYPFPSTSNSVAQPEQNRWSMAKSRYGHQQALDQIKQSLLPYHNAAATTAVTSAGAVSGGSSSSSGLHSTALSATAAAGSSSITPTCPDLATFSLHESAMLDNLVQMGFDKDAAWYALKLTQFRSLCHAVDILLKTNSAHVFRDDTKQGISRKASFENNGDCARSESPQVRSHVCPAQVCLGTAPSGRQQNVQRPHATAASRVATSGNSGHQGHVAPQSLAHYSCRHSGSTSPVHSRSALAINPAYIQRMDTVSSSSDSSGHRLDANSGDTNQCYVNEPVGLGLKTVKNYKVDKAGPVTDYTSANDTNCVLFRKANPRLSDYEYPGCFPRTTVPIVGHEEDRIVREVSALAYYKNRLESIELLSTVEGLTFNQYRGLLNRVGPADGSCGSGSIGQSLGHIPFMSELTCTQVPSDSFYIENLCRRVNNVLSTTKGALTNEESGHGTPLEPSIALSAMALPLCDRISPASSLSTDDSEILVGQESAATSAQSIRCCSPLPESIQMKLQLGAYEFFNVLRPCTPQAFRFYMEQHVENVLKMYKERLNRQMQLEKEMARADFPAQLQCQMRKLLTQKESCYLRLRRQRMDASMFEKIKTIGIGAFGEVALVRKKDTETLFAMKVLRKFDVIKKNQAAHVKAERDILSEADNEWVVKLYYSFQDKDCLFFIMEYIPGGDMMALLIKKGLFEEQLAKFYIAELVCAIHSVHKLGFIHRDIKPDNILIDRNGHIKLTDFGLCTGLRWTHDWKYYAEEPVLHGHKQEDSFDLLQQVEPQYNHKLLDYRHRKQRCKAHSLVGTPNYIAPEVLLRIGHTQLCDWWSVGVIFYEMVVGHPPFLANTPEETQAKVIHWRSSLHIPKGANLSEAATDLILQLCCGPENRLGKDKEAADIKRHPFFQMFKITDDTTTTKGIDWENLRNVKAPYRPEILHATDTSNFDPVEPRQDMSGDQSAAGIVDHAFYEFTFRRFFDSDGYGCPTLRLSPPRKLDNALQPEPEVADRSCEVVDHSSSSLSRTSDNKNVLRISTGT</sequence>
<dbReference type="CDD" id="cd05598">
    <property type="entry name" value="STKc_LATS"/>
    <property type="match status" value="1"/>
</dbReference>
<dbReference type="FunFam" id="1.10.510.10:FF:000057">
    <property type="entry name" value="Non-specific serine/threonine protein kinase"/>
    <property type="match status" value="1"/>
</dbReference>
<evidence type="ECO:0000256" key="14">
    <source>
        <dbReference type="ARBA" id="ARBA00047899"/>
    </source>
</evidence>
<comment type="similarity">
    <text evidence="3">Belongs to the protein kinase superfamily. AGC Ser/Thr protein kinase family.</text>
</comment>
<evidence type="ECO:0000256" key="2">
    <source>
        <dbReference type="ARBA" id="ARBA00004496"/>
    </source>
</evidence>
<dbReference type="FunFam" id="3.30.200.20:FF:000391">
    <property type="entry name" value="Large tumor suppressor kinase 1"/>
    <property type="match status" value="1"/>
</dbReference>
<evidence type="ECO:0000256" key="11">
    <source>
        <dbReference type="ARBA" id="ARBA00022777"/>
    </source>
</evidence>
<dbReference type="FunFam" id="1.10.510.10:FF:000086">
    <property type="entry name" value="Non-specific serine/threonine protein kinase"/>
    <property type="match status" value="1"/>
</dbReference>
<keyword evidence="22" id="KW-1185">Reference proteome</keyword>
<dbReference type="PROSITE" id="PS50030">
    <property type="entry name" value="UBA"/>
    <property type="match status" value="1"/>
</dbReference>
<comment type="catalytic activity">
    <reaction evidence="14">
        <text>L-threonyl-[protein] + ATP = O-phospho-L-threonyl-[protein] + ADP + H(+)</text>
        <dbReference type="Rhea" id="RHEA:46608"/>
        <dbReference type="Rhea" id="RHEA-COMP:11060"/>
        <dbReference type="Rhea" id="RHEA-COMP:11605"/>
        <dbReference type="ChEBI" id="CHEBI:15378"/>
        <dbReference type="ChEBI" id="CHEBI:30013"/>
        <dbReference type="ChEBI" id="CHEBI:30616"/>
        <dbReference type="ChEBI" id="CHEBI:61977"/>
        <dbReference type="ChEBI" id="CHEBI:456216"/>
        <dbReference type="EC" id="2.7.11.1"/>
    </reaction>
</comment>
<dbReference type="PANTHER" id="PTHR22988">
    <property type="entry name" value="MYOTONIC DYSTROPHY S/T KINASE-RELATED"/>
    <property type="match status" value="1"/>
</dbReference>
<dbReference type="EC" id="2.7.11.1" evidence="4"/>
<gene>
    <name evidence="21" type="ORF">M513_04855</name>
</gene>
<evidence type="ECO:0000256" key="13">
    <source>
        <dbReference type="ARBA" id="ARBA00022842"/>
    </source>
</evidence>
<keyword evidence="12 16" id="KW-0067">ATP-binding</keyword>
<feature type="region of interest" description="Disordered" evidence="17">
    <location>
        <begin position="1"/>
        <end position="58"/>
    </location>
</feature>
<keyword evidence="8" id="KW-0808">Transferase</keyword>
<keyword evidence="11" id="KW-0418">Kinase</keyword>
<keyword evidence="5" id="KW-0963">Cytoplasm</keyword>
<reference evidence="21 22" key="1">
    <citation type="journal article" date="2014" name="Nat. Genet.">
        <title>Genome and transcriptome of the porcine whipworm Trichuris suis.</title>
        <authorList>
            <person name="Jex A.R."/>
            <person name="Nejsum P."/>
            <person name="Schwarz E.M."/>
            <person name="Hu L."/>
            <person name="Young N.D."/>
            <person name="Hall R.S."/>
            <person name="Korhonen P.K."/>
            <person name="Liao S."/>
            <person name="Thamsborg S."/>
            <person name="Xia J."/>
            <person name="Xu P."/>
            <person name="Wang S."/>
            <person name="Scheerlinck J.P."/>
            <person name="Hofmann A."/>
            <person name="Sternberg P.W."/>
            <person name="Wang J."/>
            <person name="Gasser R.B."/>
        </authorList>
    </citation>
    <scope>NUCLEOTIDE SEQUENCE [LARGE SCALE GENOMIC DNA]</scope>
    <source>
        <strain evidence="21">DCEP-RM93M</strain>
    </source>
</reference>
<dbReference type="SMART" id="SM00220">
    <property type="entry name" value="S_TKc"/>
    <property type="match status" value="1"/>
</dbReference>
<feature type="domain" description="Protein kinase" evidence="18">
    <location>
        <begin position="623"/>
        <end position="925"/>
    </location>
</feature>
<dbReference type="InterPro" id="IPR015940">
    <property type="entry name" value="UBA"/>
</dbReference>
<comment type="cofactor">
    <cofactor evidence="1">
        <name>Mg(2+)</name>
        <dbReference type="ChEBI" id="CHEBI:18420"/>
    </cofactor>
</comment>
<dbReference type="InterPro" id="IPR050839">
    <property type="entry name" value="Rho-assoc_Ser/Thr_Kinase"/>
</dbReference>
<dbReference type="AlphaFoldDB" id="A0A085MAR7"/>
<dbReference type="PROSITE" id="PS50011">
    <property type="entry name" value="PROTEIN_KINASE_DOM"/>
    <property type="match status" value="1"/>
</dbReference>
<evidence type="ECO:0000256" key="3">
    <source>
        <dbReference type="ARBA" id="ARBA00009903"/>
    </source>
</evidence>
<feature type="region of interest" description="Disordered" evidence="17">
    <location>
        <begin position="218"/>
        <end position="248"/>
    </location>
</feature>
<dbReference type="SUPFAM" id="SSF56112">
    <property type="entry name" value="Protein kinase-like (PK-like)"/>
    <property type="match status" value="1"/>
</dbReference>
<name>A0A085MAR7_9BILA</name>
<evidence type="ECO:0000256" key="9">
    <source>
        <dbReference type="ARBA" id="ARBA00022723"/>
    </source>
</evidence>
<dbReference type="Proteomes" id="UP000030764">
    <property type="component" value="Unassembled WGS sequence"/>
</dbReference>
<keyword evidence="7" id="KW-0597">Phosphoprotein</keyword>
<evidence type="ECO:0000256" key="4">
    <source>
        <dbReference type="ARBA" id="ARBA00012513"/>
    </source>
</evidence>
<evidence type="ECO:0000256" key="5">
    <source>
        <dbReference type="ARBA" id="ARBA00022490"/>
    </source>
</evidence>
<dbReference type="EMBL" id="KL363209">
    <property type="protein sequence ID" value="KFD54313.1"/>
    <property type="molecule type" value="Genomic_DNA"/>
</dbReference>
<dbReference type="InterPro" id="IPR000961">
    <property type="entry name" value="AGC-kinase_C"/>
</dbReference>
<proteinExistence type="inferred from homology"/>
<dbReference type="PANTHER" id="PTHR22988:SF76">
    <property type="entry name" value="CHROMOSOME UNDETERMINED SCAFFOLD_135, WHOLE GENOME SHOTGUN SEQUENCE"/>
    <property type="match status" value="1"/>
</dbReference>
<dbReference type="InterPro" id="IPR009060">
    <property type="entry name" value="UBA-like_sf"/>
</dbReference>
<dbReference type="PROSITE" id="PS51285">
    <property type="entry name" value="AGC_KINASE_CTER"/>
    <property type="match status" value="1"/>
</dbReference>
<dbReference type="InterPro" id="IPR017441">
    <property type="entry name" value="Protein_kinase_ATP_BS"/>
</dbReference>
<dbReference type="GO" id="GO:0004674">
    <property type="term" value="F:protein serine/threonine kinase activity"/>
    <property type="evidence" value="ECO:0007669"/>
    <property type="project" value="UniProtKB-KW"/>
</dbReference>
<evidence type="ECO:0000256" key="12">
    <source>
        <dbReference type="ARBA" id="ARBA00022840"/>
    </source>
</evidence>
<dbReference type="Gene3D" id="3.30.200.20">
    <property type="entry name" value="Phosphorylase Kinase, domain 1"/>
    <property type="match status" value="2"/>
</dbReference>
<dbReference type="GO" id="GO:0042308">
    <property type="term" value="P:negative regulation of protein import into nucleus"/>
    <property type="evidence" value="ECO:0007669"/>
    <property type="project" value="UniProtKB-ARBA"/>
</dbReference>